<proteinExistence type="predicted"/>
<dbReference type="EMBL" id="PGCI01000039">
    <property type="protein sequence ID" value="PLW46486.1"/>
    <property type="molecule type" value="Genomic_DNA"/>
</dbReference>
<reference evidence="2 3" key="1">
    <citation type="submission" date="2017-11" db="EMBL/GenBank/DDBJ databases">
        <title>De novo assembly and phasing of dikaryotic genomes from two isolates of Puccinia coronata f. sp. avenae, the causal agent of oat crown rust.</title>
        <authorList>
            <person name="Miller M.E."/>
            <person name="Zhang Y."/>
            <person name="Omidvar V."/>
            <person name="Sperschneider J."/>
            <person name="Schwessinger B."/>
            <person name="Raley C."/>
            <person name="Palmer J.M."/>
            <person name="Garnica D."/>
            <person name="Upadhyaya N."/>
            <person name="Rathjen J."/>
            <person name="Taylor J.M."/>
            <person name="Park R.F."/>
            <person name="Dodds P.N."/>
            <person name="Hirsch C.D."/>
            <person name="Kianian S.F."/>
            <person name="Figueroa M."/>
        </authorList>
    </citation>
    <scope>NUCLEOTIDE SEQUENCE [LARGE SCALE GENOMIC DNA]</scope>
    <source>
        <strain evidence="2">12SD80</strain>
    </source>
</reference>
<comment type="caution">
    <text evidence="2">The sequence shown here is derived from an EMBL/GenBank/DDBJ whole genome shotgun (WGS) entry which is preliminary data.</text>
</comment>
<accession>A0A2N5V980</accession>
<dbReference type="Proteomes" id="UP000235392">
    <property type="component" value="Unassembled WGS sequence"/>
</dbReference>
<evidence type="ECO:0000313" key="3">
    <source>
        <dbReference type="Proteomes" id="UP000235392"/>
    </source>
</evidence>
<evidence type="ECO:0000313" key="2">
    <source>
        <dbReference type="EMBL" id="PLW46486.1"/>
    </source>
</evidence>
<feature type="compositionally biased region" description="Acidic residues" evidence="1">
    <location>
        <begin position="106"/>
        <end position="115"/>
    </location>
</feature>
<protein>
    <submittedName>
        <fullName evidence="2">Uncharacterized protein</fullName>
    </submittedName>
</protein>
<dbReference type="AlphaFoldDB" id="A0A2N5V980"/>
<feature type="region of interest" description="Disordered" evidence="1">
    <location>
        <begin position="23"/>
        <end position="144"/>
    </location>
</feature>
<organism evidence="2 3">
    <name type="scientific">Puccinia coronata f. sp. avenae</name>
    <dbReference type="NCBI Taxonomy" id="200324"/>
    <lineage>
        <taxon>Eukaryota</taxon>
        <taxon>Fungi</taxon>
        <taxon>Dikarya</taxon>
        <taxon>Basidiomycota</taxon>
        <taxon>Pucciniomycotina</taxon>
        <taxon>Pucciniomycetes</taxon>
        <taxon>Pucciniales</taxon>
        <taxon>Pucciniaceae</taxon>
        <taxon>Puccinia</taxon>
    </lineage>
</organism>
<gene>
    <name evidence="2" type="ORF">PCASD_06340</name>
</gene>
<evidence type="ECO:0000256" key="1">
    <source>
        <dbReference type="SAM" id="MobiDB-lite"/>
    </source>
</evidence>
<feature type="compositionally biased region" description="Acidic residues" evidence="1">
    <location>
        <begin position="83"/>
        <end position="96"/>
    </location>
</feature>
<feature type="compositionally biased region" description="Polar residues" evidence="1">
    <location>
        <begin position="28"/>
        <end position="38"/>
    </location>
</feature>
<name>A0A2N5V980_9BASI</name>
<sequence length="199" mass="21581">MASAPIIGPVKFAIAVDYTKNMDHESGTRTQPNDNGNSKIKMVTPSTEDEVNLSEGEVSGNSINNQSESEEENSVTLGSNDTSDAEDEESESEEENSVTLGSNDTSDAEDEELGEATERNADSMTNSKSDGDATILGSDDTAMGIEDIGDDELAASNTEELLINHEEVDELDSGYEEEVDELDDEYEEEVDMLDDEYKI</sequence>